<reference evidence="1" key="1">
    <citation type="submission" date="2024-05" db="EMBL/GenBank/DDBJ databases">
        <authorList>
            <person name="Yu L."/>
        </authorList>
    </citation>
    <scope>NUCLEOTIDE SEQUENCE</scope>
    <source>
        <strain evidence="1">G08B096</strain>
    </source>
</reference>
<gene>
    <name evidence="1" type="ORF">ABIQ69_03725</name>
</gene>
<organism evidence="1">
    <name type="scientific">Agromyces sp. G08B096</name>
    <dbReference type="NCBI Taxonomy" id="3156399"/>
    <lineage>
        <taxon>Bacteria</taxon>
        <taxon>Bacillati</taxon>
        <taxon>Actinomycetota</taxon>
        <taxon>Actinomycetes</taxon>
        <taxon>Micrococcales</taxon>
        <taxon>Microbacteriaceae</taxon>
        <taxon>Agromyces</taxon>
    </lineage>
</organism>
<dbReference type="EMBL" id="CP158374">
    <property type="protein sequence ID" value="XBX83042.1"/>
    <property type="molecule type" value="Genomic_DNA"/>
</dbReference>
<name>A0AAU7W864_9MICO</name>
<sequence length="91" mass="10054">MVNLQLINNDAEFVAANEMPVGPFGTSVFGSIKGYPVRLDFVINPANDLRAVHLFDLRTKALLAERLMSRTFDEAIEAYPWAATIATLVLT</sequence>
<proteinExistence type="predicted"/>
<dbReference type="RefSeq" id="WP_350349058.1">
    <property type="nucleotide sequence ID" value="NZ_CP158374.1"/>
</dbReference>
<protein>
    <submittedName>
        <fullName evidence="1">Uncharacterized protein</fullName>
    </submittedName>
</protein>
<evidence type="ECO:0000313" key="1">
    <source>
        <dbReference type="EMBL" id="XBX83042.1"/>
    </source>
</evidence>
<accession>A0AAU7W864</accession>
<dbReference type="AlphaFoldDB" id="A0AAU7W864"/>